<protein>
    <recommendedName>
        <fullName evidence="1">F-box domain-containing protein</fullName>
    </recommendedName>
</protein>
<dbReference type="OrthoDB" id="3226064at2759"/>
<accession>A0A9P6L6X2</accession>
<reference evidence="2" key="2">
    <citation type="submission" date="2020-11" db="EMBL/GenBank/DDBJ databases">
        <authorList>
            <consortium name="DOE Joint Genome Institute"/>
            <person name="Kuo A."/>
            <person name="Miyauchi S."/>
            <person name="Kiss E."/>
            <person name="Drula E."/>
            <person name="Kohler A."/>
            <person name="Sanchez-Garcia M."/>
            <person name="Andreopoulos B."/>
            <person name="Barry K.W."/>
            <person name="Bonito G."/>
            <person name="Buee M."/>
            <person name="Carver A."/>
            <person name="Chen C."/>
            <person name="Cichocki N."/>
            <person name="Clum A."/>
            <person name="Culley D."/>
            <person name="Crous P.W."/>
            <person name="Fauchery L."/>
            <person name="Girlanda M."/>
            <person name="Hayes R."/>
            <person name="Keri Z."/>
            <person name="Labutti K."/>
            <person name="Lipzen A."/>
            <person name="Lombard V."/>
            <person name="Magnuson J."/>
            <person name="Maillard F."/>
            <person name="Morin E."/>
            <person name="Murat C."/>
            <person name="Nolan M."/>
            <person name="Ohm R."/>
            <person name="Pangilinan J."/>
            <person name="Pereira M."/>
            <person name="Perotto S."/>
            <person name="Peter M."/>
            <person name="Riley R."/>
            <person name="Sitrit Y."/>
            <person name="Stielow B."/>
            <person name="Szollosi G."/>
            <person name="Zifcakova L."/>
            <person name="Stursova M."/>
            <person name="Spatafora J.W."/>
            <person name="Tedersoo L."/>
            <person name="Vaario L.-M."/>
            <person name="Yamada A."/>
            <person name="Yan M."/>
            <person name="Wang P."/>
            <person name="Xu J."/>
            <person name="Bruns T."/>
            <person name="Baldrian P."/>
            <person name="Vilgalys R."/>
            <person name="Henrissat B."/>
            <person name="Grigoriev I.V."/>
            <person name="Hibbett D."/>
            <person name="Nagy L.G."/>
            <person name="Martin F.M."/>
        </authorList>
    </citation>
    <scope>NUCLEOTIDE SEQUENCE</scope>
    <source>
        <strain evidence="2">UH-Tt-Lm1</strain>
    </source>
</reference>
<keyword evidence="3" id="KW-1185">Reference proteome</keyword>
<name>A0A9P6L6X2_9AGAM</name>
<evidence type="ECO:0000313" key="2">
    <source>
        <dbReference type="EMBL" id="KAF9786022.1"/>
    </source>
</evidence>
<dbReference type="PROSITE" id="PS50181">
    <property type="entry name" value="FBOX"/>
    <property type="match status" value="1"/>
</dbReference>
<reference evidence="2" key="1">
    <citation type="journal article" date="2020" name="Nat. Commun.">
        <title>Large-scale genome sequencing of mycorrhizal fungi provides insights into the early evolution of symbiotic traits.</title>
        <authorList>
            <person name="Miyauchi S."/>
            <person name="Kiss E."/>
            <person name="Kuo A."/>
            <person name="Drula E."/>
            <person name="Kohler A."/>
            <person name="Sanchez-Garcia M."/>
            <person name="Morin E."/>
            <person name="Andreopoulos B."/>
            <person name="Barry K.W."/>
            <person name="Bonito G."/>
            <person name="Buee M."/>
            <person name="Carver A."/>
            <person name="Chen C."/>
            <person name="Cichocki N."/>
            <person name="Clum A."/>
            <person name="Culley D."/>
            <person name="Crous P.W."/>
            <person name="Fauchery L."/>
            <person name="Girlanda M."/>
            <person name="Hayes R.D."/>
            <person name="Keri Z."/>
            <person name="LaButti K."/>
            <person name="Lipzen A."/>
            <person name="Lombard V."/>
            <person name="Magnuson J."/>
            <person name="Maillard F."/>
            <person name="Murat C."/>
            <person name="Nolan M."/>
            <person name="Ohm R.A."/>
            <person name="Pangilinan J."/>
            <person name="Pereira M.F."/>
            <person name="Perotto S."/>
            <person name="Peter M."/>
            <person name="Pfister S."/>
            <person name="Riley R."/>
            <person name="Sitrit Y."/>
            <person name="Stielow J.B."/>
            <person name="Szollosi G."/>
            <person name="Zifcakova L."/>
            <person name="Stursova M."/>
            <person name="Spatafora J.W."/>
            <person name="Tedersoo L."/>
            <person name="Vaario L.M."/>
            <person name="Yamada A."/>
            <person name="Yan M."/>
            <person name="Wang P."/>
            <person name="Xu J."/>
            <person name="Bruns T."/>
            <person name="Baldrian P."/>
            <person name="Vilgalys R."/>
            <person name="Dunand C."/>
            <person name="Henrissat B."/>
            <person name="Grigoriev I.V."/>
            <person name="Hibbett D."/>
            <person name="Nagy L.G."/>
            <person name="Martin F.M."/>
        </authorList>
    </citation>
    <scope>NUCLEOTIDE SEQUENCE</scope>
    <source>
        <strain evidence="2">UH-Tt-Lm1</strain>
    </source>
</reference>
<feature type="domain" description="F-box" evidence="1">
    <location>
        <begin position="1"/>
        <end position="48"/>
    </location>
</feature>
<evidence type="ECO:0000313" key="3">
    <source>
        <dbReference type="Proteomes" id="UP000736335"/>
    </source>
</evidence>
<dbReference type="InterPro" id="IPR001810">
    <property type="entry name" value="F-box_dom"/>
</dbReference>
<dbReference type="Gene3D" id="1.20.1280.50">
    <property type="match status" value="1"/>
</dbReference>
<comment type="caution">
    <text evidence="2">The sequence shown here is derived from an EMBL/GenBank/DDBJ whole genome shotgun (WGS) entry which is preliminary data.</text>
</comment>
<dbReference type="EMBL" id="WIUZ02000006">
    <property type="protein sequence ID" value="KAF9786022.1"/>
    <property type="molecule type" value="Genomic_DNA"/>
</dbReference>
<sequence>MIGILPTELVEYTLTFCQPKDVAAFSQTCQQSRALIYESDDQFLWRELFLAAPFDDPIDSPNQDPELPRGWKGELQARIQAEALVTLSYEDMRARDHDSISNAFDTLVRVLHATSPGKVKNLDWLASTAAKSFVFNDYDRFPRFLSNTQPVHQLLLLSWDLSGFRTSKGGLRGRILDDARYFVYNLSKYSVKSNWGAFCLSGSEGGALMFTANWEHIRHCVHILQLRGGDVEFPPYDLCNAIAYSAPGSHSRASDDWAGVEGVWMRDVRFLDYGTLIDLNATADEYGNLSPYEGEFLEGFTRFQVAMKIVRDLKPEEHFVISRRPLNADKRHPRLDFIGFGMSELSLGPEGQTALRGHVDRLVDGSILWTSLSAPNLGNWSFAGFQLGGPCSASGVVGTWTTSGHNFGAL</sequence>
<dbReference type="Proteomes" id="UP000736335">
    <property type="component" value="Unassembled WGS sequence"/>
</dbReference>
<dbReference type="SUPFAM" id="SSF81383">
    <property type="entry name" value="F-box domain"/>
    <property type="match status" value="1"/>
</dbReference>
<organism evidence="2 3">
    <name type="scientific">Thelephora terrestris</name>
    <dbReference type="NCBI Taxonomy" id="56493"/>
    <lineage>
        <taxon>Eukaryota</taxon>
        <taxon>Fungi</taxon>
        <taxon>Dikarya</taxon>
        <taxon>Basidiomycota</taxon>
        <taxon>Agaricomycotina</taxon>
        <taxon>Agaricomycetes</taxon>
        <taxon>Thelephorales</taxon>
        <taxon>Thelephoraceae</taxon>
        <taxon>Thelephora</taxon>
    </lineage>
</organism>
<dbReference type="InterPro" id="IPR036047">
    <property type="entry name" value="F-box-like_dom_sf"/>
</dbReference>
<evidence type="ECO:0000259" key="1">
    <source>
        <dbReference type="PROSITE" id="PS50181"/>
    </source>
</evidence>
<dbReference type="AlphaFoldDB" id="A0A9P6L6X2"/>
<gene>
    <name evidence="2" type="ORF">BJ322DRAFT_760528</name>
</gene>
<proteinExistence type="predicted"/>